<dbReference type="OrthoDB" id="1928705at2759"/>
<reference evidence="8 9" key="2">
    <citation type="journal article" date="2017" name="Nature">
        <title>The Apostasia genome and the evolution of orchids.</title>
        <authorList>
            <person name="Zhang G.Q."/>
            <person name="Liu K.W."/>
            <person name="Li Z."/>
            <person name="Lohaus R."/>
            <person name="Hsiao Y.Y."/>
            <person name="Niu S.C."/>
            <person name="Wang J.Y."/>
            <person name="Lin Y.C."/>
            <person name="Xu Q."/>
            <person name="Chen L.J."/>
            <person name="Yoshida K."/>
            <person name="Fujiwara S."/>
            <person name="Wang Z.W."/>
            <person name="Zhang Y.Q."/>
            <person name="Mitsuda N."/>
            <person name="Wang M."/>
            <person name="Liu G.H."/>
            <person name="Pecoraro L."/>
            <person name="Huang H.X."/>
            <person name="Xiao X.J."/>
            <person name="Lin M."/>
            <person name="Wu X.Y."/>
            <person name="Wu W.L."/>
            <person name="Chen Y.Y."/>
            <person name="Chang S.B."/>
            <person name="Sakamoto S."/>
            <person name="Ohme-Takagi M."/>
            <person name="Yagi M."/>
            <person name="Zeng S.J."/>
            <person name="Shen C.Y."/>
            <person name="Yeh C.M."/>
            <person name="Luo Y.B."/>
            <person name="Tsai W.C."/>
            <person name="Van de Peer Y."/>
            <person name="Liu Z.J."/>
        </authorList>
    </citation>
    <scope>NUCLEOTIDE SEQUENCE [LARGE SCALE GENOMIC DNA]</scope>
    <source>
        <tissue evidence="8">The whole plant</tissue>
    </source>
</reference>
<evidence type="ECO:0000259" key="7">
    <source>
        <dbReference type="PROSITE" id="PS51847"/>
    </source>
</evidence>
<dbReference type="GO" id="GO:0016020">
    <property type="term" value="C:membrane"/>
    <property type="evidence" value="ECO:0007669"/>
    <property type="project" value="UniProtKB-SubCell"/>
</dbReference>
<evidence type="ECO:0000256" key="5">
    <source>
        <dbReference type="ARBA" id="ARBA00023136"/>
    </source>
</evidence>
<dbReference type="InterPro" id="IPR031468">
    <property type="entry name" value="SMP_LBD"/>
</dbReference>
<comment type="subcellular location">
    <subcellularLocation>
        <location evidence="1">Membrane</location>
    </subcellularLocation>
</comment>
<feature type="transmembrane region" description="Helical" evidence="6">
    <location>
        <begin position="12"/>
        <end position="43"/>
    </location>
</feature>
<name>A0A2I0W2Z8_9ASPA</name>
<organism evidence="8 9">
    <name type="scientific">Dendrobium catenatum</name>
    <dbReference type="NCBI Taxonomy" id="906689"/>
    <lineage>
        <taxon>Eukaryota</taxon>
        <taxon>Viridiplantae</taxon>
        <taxon>Streptophyta</taxon>
        <taxon>Embryophyta</taxon>
        <taxon>Tracheophyta</taxon>
        <taxon>Spermatophyta</taxon>
        <taxon>Magnoliopsida</taxon>
        <taxon>Liliopsida</taxon>
        <taxon>Asparagales</taxon>
        <taxon>Orchidaceae</taxon>
        <taxon>Epidendroideae</taxon>
        <taxon>Malaxideae</taxon>
        <taxon>Dendrobiinae</taxon>
        <taxon>Dendrobium</taxon>
    </lineage>
</organism>
<keyword evidence="3" id="KW-0445">Lipid transport</keyword>
<dbReference type="PANTHER" id="PTHR47042">
    <property type="entry name" value="C2 DOMAIN-CONTAINING PROTEIN-LIKE"/>
    <property type="match status" value="1"/>
</dbReference>
<keyword evidence="4" id="KW-0446">Lipid-binding</keyword>
<dbReference type="STRING" id="906689.A0A2I0W2Z8"/>
<keyword evidence="6" id="KW-1133">Transmembrane helix</keyword>
<dbReference type="InterPro" id="IPR052847">
    <property type="entry name" value="Ext_Synaptotagmin/KAHRP-like"/>
</dbReference>
<dbReference type="EMBL" id="KZ502957">
    <property type="protein sequence ID" value="PKU70039.1"/>
    <property type="molecule type" value="Genomic_DNA"/>
</dbReference>
<keyword evidence="5 6" id="KW-0472">Membrane</keyword>
<evidence type="ECO:0000256" key="4">
    <source>
        <dbReference type="ARBA" id="ARBA00023121"/>
    </source>
</evidence>
<sequence length="197" mass="22988">MDITEVSIVHHIVIVLLILWILESIGWSLSVLYFAALFYPFAVNQQYTVRWKRKLQYEERKYADQKRLLSDSESVRWLNHAVEKVWPICMEQVASQQFLLPIIPWFLDKYKPWTASKAVVEHLYLGRNPPMFTDIRVLGQSYDDDHLVLELGMSFLSVKDMNAILSVQLRKTLGLAIWTNIHLAGMHLEGKVIYGAR</sequence>
<evidence type="ECO:0000313" key="9">
    <source>
        <dbReference type="Proteomes" id="UP000233837"/>
    </source>
</evidence>
<reference evidence="8 9" key="1">
    <citation type="journal article" date="2016" name="Sci. Rep.">
        <title>The Dendrobium catenatum Lindl. genome sequence provides insights into polysaccharide synthase, floral development and adaptive evolution.</title>
        <authorList>
            <person name="Zhang G.Q."/>
            <person name="Xu Q."/>
            <person name="Bian C."/>
            <person name="Tsai W.C."/>
            <person name="Yeh C.M."/>
            <person name="Liu K.W."/>
            <person name="Yoshida K."/>
            <person name="Zhang L.S."/>
            <person name="Chang S.B."/>
            <person name="Chen F."/>
            <person name="Shi Y."/>
            <person name="Su Y.Y."/>
            <person name="Zhang Y.Q."/>
            <person name="Chen L.J."/>
            <person name="Yin Y."/>
            <person name="Lin M."/>
            <person name="Huang H."/>
            <person name="Deng H."/>
            <person name="Wang Z.W."/>
            <person name="Zhu S.L."/>
            <person name="Zhao X."/>
            <person name="Deng C."/>
            <person name="Niu S.C."/>
            <person name="Huang J."/>
            <person name="Wang M."/>
            <person name="Liu G.H."/>
            <person name="Yang H.J."/>
            <person name="Xiao X.J."/>
            <person name="Hsiao Y.Y."/>
            <person name="Wu W.L."/>
            <person name="Chen Y.Y."/>
            <person name="Mitsuda N."/>
            <person name="Ohme-Takagi M."/>
            <person name="Luo Y.B."/>
            <person name="Van de Peer Y."/>
            <person name="Liu Z.J."/>
        </authorList>
    </citation>
    <scope>NUCLEOTIDE SEQUENCE [LARGE SCALE GENOMIC DNA]</scope>
    <source>
        <tissue evidence="8">The whole plant</tissue>
    </source>
</reference>
<keyword evidence="6" id="KW-0812">Transmembrane</keyword>
<dbReference type="GO" id="GO:0008289">
    <property type="term" value="F:lipid binding"/>
    <property type="evidence" value="ECO:0007669"/>
    <property type="project" value="UniProtKB-KW"/>
</dbReference>
<evidence type="ECO:0000256" key="6">
    <source>
        <dbReference type="SAM" id="Phobius"/>
    </source>
</evidence>
<keyword evidence="9" id="KW-1185">Reference proteome</keyword>
<evidence type="ECO:0000256" key="3">
    <source>
        <dbReference type="ARBA" id="ARBA00023055"/>
    </source>
</evidence>
<feature type="domain" description="SMP-LTD" evidence="7">
    <location>
        <begin position="71"/>
        <end position="197"/>
    </location>
</feature>
<dbReference type="AlphaFoldDB" id="A0A2I0W2Z8"/>
<gene>
    <name evidence="8" type="primary">NTMC2T6.1</name>
    <name evidence="8" type="ORF">MA16_Dca014485</name>
</gene>
<protein>
    <submittedName>
        <fullName evidence="8">C2 domain-containing protein</fullName>
    </submittedName>
</protein>
<proteinExistence type="predicted"/>
<keyword evidence="2" id="KW-0813">Transport</keyword>
<evidence type="ECO:0000313" key="8">
    <source>
        <dbReference type="EMBL" id="PKU70039.1"/>
    </source>
</evidence>
<dbReference type="Proteomes" id="UP000233837">
    <property type="component" value="Unassembled WGS sequence"/>
</dbReference>
<evidence type="ECO:0000256" key="1">
    <source>
        <dbReference type="ARBA" id="ARBA00004370"/>
    </source>
</evidence>
<dbReference type="PROSITE" id="PS51847">
    <property type="entry name" value="SMP"/>
    <property type="match status" value="1"/>
</dbReference>
<evidence type="ECO:0000256" key="2">
    <source>
        <dbReference type="ARBA" id="ARBA00022448"/>
    </source>
</evidence>
<accession>A0A2I0W2Z8</accession>
<dbReference type="PANTHER" id="PTHR47042:SF4">
    <property type="entry name" value="OS02G0313700 PROTEIN"/>
    <property type="match status" value="1"/>
</dbReference>
<dbReference type="GO" id="GO:0006869">
    <property type="term" value="P:lipid transport"/>
    <property type="evidence" value="ECO:0007669"/>
    <property type="project" value="UniProtKB-KW"/>
</dbReference>
<dbReference type="CDD" id="cd21669">
    <property type="entry name" value="SMP_SF"/>
    <property type="match status" value="1"/>
</dbReference>